<feature type="signal peptide" evidence="6">
    <location>
        <begin position="1"/>
        <end position="26"/>
    </location>
</feature>
<evidence type="ECO:0000313" key="9">
    <source>
        <dbReference type="EnsemblPlants" id="KEH42392"/>
    </source>
</evidence>
<evidence type="ECO:0000256" key="1">
    <source>
        <dbReference type="ARBA" id="ARBA00004613"/>
    </source>
</evidence>
<dbReference type="PANTHER" id="PTHR31232:SF43">
    <property type="entry name" value="S-PROTEIN HOMOLOG 29-RELATED"/>
    <property type="match status" value="1"/>
</dbReference>
<dbReference type="PANTHER" id="PTHR31232">
    <property type="match status" value="1"/>
</dbReference>
<evidence type="ECO:0000256" key="6">
    <source>
        <dbReference type="RuleBase" id="RU367044"/>
    </source>
</evidence>
<evidence type="ECO:0000256" key="5">
    <source>
        <dbReference type="ARBA" id="ARBA00022729"/>
    </source>
</evidence>
<dbReference type="GO" id="GO:0060320">
    <property type="term" value="P:rejection of self pollen"/>
    <property type="evidence" value="ECO:0007669"/>
    <property type="project" value="UniProtKB-KW"/>
</dbReference>
<proteinExistence type="inferred from homology"/>
<dbReference type="EMBL" id="PSQE01000001">
    <property type="protein sequence ID" value="RHN79922.1"/>
    <property type="molecule type" value="Genomic_DNA"/>
</dbReference>
<sequence length="154" mass="17866">MIPISKFVLLASILLPIFVTLQFNKSESTLPGFTKVTVTVTNNLTDLQVGVDCKDKNYDFGFRTIKFSESYVFKFRPTFIIGRSQYFCGVNWINGDHHFDFYIQKRDQDCGFDCSWVINESGPCKIKKDSKDCFHWNSNVVLREKQRSLTHNVT</sequence>
<keyword evidence="5 6" id="KW-0732">Signal</keyword>
<keyword evidence="4 6" id="KW-0964">Secreted</keyword>
<dbReference type="Pfam" id="PF05938">
    <property type="entry name" value="Self-incomp_S1"/>
    <property type="match status" value="1"/>
</dbReference>
<protein>
    <recommendedName>
        <fullName evidence="6">S-protein homolog</fullName>
    </recommendedName>
</protein>
<dbReference type="EMBL" id="CM001217">
    <property type="protein sequence ID" value="KEH42392.1"/>
    <property type="molecule type" value="Genomic_DNA"/>
</dbReference>
<gene>
    <name evidence="7" type="ordered locus">MTR_1g069030</name>
    <name evidence="8" type="ORF">MtrunA17_Chr1g0182641</name>
</gene>
<keyword evidence="10" id="KW-1185">Reference proteome</keyword>
<evidence type="ECO:0000256" key="2">
    <source>
        <dbReference type="ARBA" id="ARBA00005581"/>
    </source>
</evidence>
<evidence type="ECO:0000256" key="3">
    <source>
        <dbReference type="ARBA" id="ARBA00022471"/>
    </source>
</evidence>
<feature type="chain" id="PRO_5014500748" description="S-protein homolog" evidence="6">
    <location>
        <begin position="27"/>
        <end position="154"/>
    </location>
</feature>
<dbReference type="HOGENOM" id="CLU_125658_0_0_1"/>
<dbReference type="GO" id="GO:0005576">
    <property type="term" value="C:extracellular region"/>
    <property type="evidence" value="ECO:0007669"/>
    <property type="project" value="UniProtKB-SubCell"/>
</dbReference>
<dbReference type="Proteomes" id="UP000002051">
    <property type="component" value="Unassembled WGS sequence"/>
</dbReference>
<reference evidence="9" key="3">
    <citation type="submission" date="2015-04" db="UniProtKB">
        <authorList>
            <consortium name="EnsemblPlants"/>
        </authorList>
    </citation>
    <scope>IDENTIFICATION</scope>
    <source>
        <strain evidence="9">cv. Jemalong A17</strain>
    </source>
</reference>
<organism evidence="7 10">
    <name type="scientific">Medicago truncatula</name>
    <name type="common">Barrel medic</name>
    <name type="synonym">Medicago tribuloides</name>
    <dbReference type="NCBI Taxonomy" id="3880"/>
    <lineage>
        <taxon>Eukaryota</taxon>
        <taxon>Viridiplantae</taxon>
        <taxon>Streptophyta</taxon>
        <taxon>Embryophyta</taxon>
        <taxon>Tracheophyta</taxon>
        <taxon>Spermatophyta</taxon>
        <taxon>Magnoliopsida</taxon>
        <taxon>eudicotyledons</taxon>
        <taxon>Gunneridae</taxon>
        <taxon>Pentapetalae</taxon>
        <taxon>rosids</taxon>
        <taxon>fabids</taxon>
        <taxon>Fabales</taxon>
        <taxon>Fabaceae</taxon>
        <taxon>Papilionoideae</taxon>
        <taxon>50 kb inversion clade</taxon>
        <taxon>NPAAA clade</taxon>
        <taxon>Hologalegina</taxon>
        <taxon>IRL clade</taxon>
        <taxon>Trifolieae</taxon>
        <taxon>Medicago</taxon>
    </lineage>
</organism>
<comment type="subcellular location">
    <subcellularLocation>
        <location evidence="1 6">Secreted</location>
    </subcellularLocation>
</comment>
<keyword evidence="3 6" id="KW-0713">Self-incompatibility</keyword>
<dbReference type="AlphaFoldDB" id="A0A072VKU3"/>
<evidence type="ECO:0000256" key="4">
    <source>
        <dbReference type="ARBA" id="ARBA00022525"/>
    </source>
</evidence>
<evidence type="ECO:0000313" key="10">
    <source>
        <dbReference type="Proteomes" id="UP000002051"/>
    </source>
</evidence>
<accession>A0A072VKU3</accession>
<dbReference type="EnsemblPlants" id="KEH42392">
    <property type="protein sequence ID" value="KEH42392"/>
    <property type="gene ID" value="MTR_1g069030"/>
</dbReference>
<reference evidence="7 10" key="2">
    <citation type="journal article" date="2014" name="BMC Genomics">
        <title>An improved genome release (version Mt4.0) for the model legume Medicago truncatula.</title>
        <authorList>
            <person name="Tang H."/>
            <person name="Krishnakumar V."/>
            <person name="Bidwell S."/>
            <person name="Rosen B."/>
            <person name="Chan A."/>
            <person name="Zhou S."/>
            <person name="Gentzbittel L."/>
            <person name="Childs K.L."/>
            <person name="Yandell M."/>
            <person name="Gundlach H."/>
            <person name="Mayer K.F."/>
            <person name="Schwartz D.C."/>
            <person name="Town C.D."/>
        </authorList>
    </citation>
    <scope>GENOME REANNOTATION</scope>
    <source>
        <strain evidence="7">A17</strain>
        <strain evidence="9 10">cv. Jemalong A17</strain>
    </source>
</reference>
<dbReference type="Proteomes" id="UP000265566">
    <property type="component" value="Chromosome 1"/>
</dbReference>
<comment type="similarity">
    <text evidence="2 6">Belongs to the plant self-incompatibility (S1) protein family.</text>
</comment>
<name>A0A072VKU3_MEDTR</name>
<dbReference type="InterPro" id="IPR010264">
    <property type="entry name" value="Self-incomp_S1"/>
</dbReference>
<dbReference type="Gramene" id="rna3780">
    <property type="protein sequence ID" value="RHN79922.1"/>
    <property type="gene ID" value="gene3780"/>
</dbReference>
<reference evidence="7 10" key="1">
    <citation type="journal article" date="2011" name="Nature">
        <title>The Medicago genome provides insight into the evolution of rhizobial symbioses.</title>
        <authorList>
            <person name="Young N.D."/>
            <person name="Debelle F."/>
            <person name="Oldroyd G.E."/>
            <person name="Geurts R."/>
            <person name="Cannon S.B."/>
            <person name="Udvardi M.K."/>
            <person name="Benedito V.A."/>
            <person name="Mayer K.F."/>
            <person name="Gouzy J."/>
            <person name="Schoof H."/>
            <person name="Van de Peer Y."/>
            <person name="Proost S."/>
            <person name="Cook D.R."/>
            <person name="Meyers B.C."/>
            <person name="Spannagl M."/>
            <person name="Cheung F."/>
            <person name="De Mita S."/>
            <person name="Krishnakumar V."/>
            <person name="Gundlach H."/>
            <person name="Zhou S."/>
            <person name="Mudge J."/>
            <person name="Bharti A.K."/>
            <person name="Murray J.D."/>
            <person name="Naoumkina M.A."/>
            <person name="Rosen B."/>
            <person name="Silverstein K.A."/>
            <person name="Tang H."/>
            <person name="Rombauts S."/>
            <person name="Zhao P.X."/>
            <person name="Zhou P."/>
            <person name="Barbe V."/>
            <person name="Bardou P."/>
            <person name="Bechner M."/>
            <person name="Bellec A."/>
            <person name="Berger A."/>
            <person name="Berges H."/>
            <person name="Bidwell S."/>
            <person name="Bisseling T."/>
            <person name="Choisne N."/>
            <person name="Couloux A."/>
            <person name="Denny R."/>
            <person name="Deshpande S."/>
            <person name="Dai X."/>
            <person name="Doyle J.J."/>
            <person name="Dudez A.M."/>
            <person name="Farmer A.D."/>
            <person name="Fouteau S."/>
            <person name="Franken C."/>
            <person name="Gibelin C."/>
            <person name="Gish J."/>
            <person name="Goldstein S."/>
            <person name="Gonzalez A.J."/>
            <person name="Green P.J."/>
            <person name="Hallab A."/>
            <person name="Hartog M."/>
            <person name="Hua A."/>
            <person name="Humphray S.J."/>
            <person name="Jeong D.H."/>
            <person name="Jing Y."/>
            <person name="Jocker A."/>
            <person name="Kenton S.M."/>
            <person name="Kim D.J."/>
            <person name="Klee K."/>
            <person name="Lai H."/>
            <person name="Lang C."/>
            <person name="Lin S."/>
            <person name="Macmil S.L."/>
            <person name="Magdelenat G."/>
            <person name="Matthews L."/>
            <person name="McCorrison J."/>
            <person name="Monaghan E.L."/>
            <person name="Mun J.H."/>
            <person name="Najar F.Z."/>
            <person name="Nicholson C."/>
            <person name="Noirot C."/>
            <person name="O'Bleness M."/>
            <person name="Paule C.R."/>
            <person name="Poulain J."/>
            <person name="Prion F."/>
            <person name="Qin B."/>
            <person name="Qu C."/>
            <person name="Retzel E.F."/>
            <person name="Riddle C."/>
            <person name="Sallet E."/>
            <person name="Samain S."/>
            <person name="Samson N."/>
            <person name="Sanders I."/>
            <person name="Saurat O."/>
            <person name="Scarpelli C."/>
            <person name="Schiex T."/>
            <person name="Segurens B."/>
            <person name="Severin A.J."/>
            <person name="Sherrier D.J."/>
            <person name="Shi R."/>
            <person name="Sims S."/>
            <person name="Singer S.R."/>
            <person name="Sinharoy S."/>
            <person name="Sterck L."/>
            <person name="Viollet A."/>
            <person name="Wang B.B."/>
            <person name="Wang K."/>
            <person name="Wang M."/>
            <person name="Wang X."/>
            <person name="Warfsmann J."/>
            <person name="Weissenbach J."/>
            <person name="White D.D."/>
            <person name="White J.D."/>
            <person name="Wiley G.B."/>
            <person name="Wincker P."/>
            <person name="Xing Y."/>
            <person name="Yang L."/>
            <person name="Yao Z."/>
            <person name="Ying F."/>
            <person name="Zhai J."/>
            <person name="Zhou L."/>
            <person name="Zuber A."/>
            <person name="Denarie J."/>
            <person name="Dixon R.A."/>
            <person name="May G.D."/>
            <person name="Schwartz D.C."/>
            <person name="Rogers J."/>
            <person name="Quetier F."/>
            <person name="Town C.D."/>
            <person name="Roe B.A."/>
        </authorList>
    </citation>
    <scope>NUCLEOTIDE SEQUENCE [LARGE SCALE GENOMIC DNA]</scope>
    <source>
        <strain evidence="7">A17</strain>
        <strain evidence="9 10">cv. Jemalong A17</strain>
    </source>
</reference>
<evidence type="ECO:0000313" key="7">
    <source>
        <dbReference type="EMBL" id="KEH42392.1"/>
    </source>
</evidence>
<evidence type="ECO:0000313" key="8">
    <source>
        <dbReference type="EMBL" id="RHN79922.1"/>
    </source>
</evidence>
<reference evidence="8" key="4">
    <citation type="journal article" date="2018" name="Nat. Plants">
        <title>Whole-genome landscape of Medicago truncatula symbiotic genes.</title>
        <authorList>
            <person name="Pecrix Y."/>
            <person name="Gamas P."/>
            <person name="Carrere S."/>
        </authorList>
    </citation>
    <scope>NUCLEOTIDE SEQUENCE</scope>
    <source>
        <tissue evidence="8">Leaves</tissue>
    </source>
</reference>